<comment type="subcellular location">
    <subcellularLocation>
        <location evidence="1">Membrane</location>
        <topology evidence="1">Multi-pass membrane protein</topology>
    </subcellularLocation>
</comment>
<evidence type="ECO:0000259" key="7">
    <source>
        <dbReference type="Pfam" id="PF20684"/>
    </source>
</evidence>
<evidence type="ECO:0000256" key="2">
    <source>
        <dbReference type="ARBA" id="ARBA00022692"/>
    </source>
</evidence>
<keyword evidence="4 6" id="KW-0472">Membrane</keyword>
<feature type="transmembrane region" description="Helical" evidence="6">
    <location>
        <begin position="177"/>
        <end position="199"/>
    </location>
</feature>
<name>B8ME03_TALSN</name>
<dbReference type="GO" id="GO:0016020">
    <property type="term" value="C:membrane"/>
    <property type="evidence" value="ECO:0007669"/>
    <property type="project" value="UniProtKB-SubCell"/>
</dbReference>
<reference evidence="9" key="1">
    <citation type="journal article" date="2015" name="Genome Announc.">
        <title>Genome sequence of the AIDS-associated pathogen Penicillium marneffei (ATCC18224) and its near taxonomic relative Talaromyces stipitatus (ATCC10500).</title>
        <authorList>
            <person name="Nierman W.C."/>
            <person name="Fedorova-Abrams N.D."/>
            <person name="Andrianopoulos A."/>
        </authorList>
    </citation>
    <scope>NUCLEOTIDE SEQUENCE [LARGE SCALE GENOMIC DNA]</scope>
    <source>
        <strain evidence="9">ATCC 10500 / CBS 375.48 / QM 6759 / NRRL 1006</strain>
    </source>
</reference>
<evidence type="ECO:0000313" key="8">
    <source>
        <dbReference type="EMBL" id="EED16080.1"/>
    </source>
</evidence>
<dbReference type="eggNOG" id="ENOG502SSB8">
    <property type="taxonomic scope" value="Eukaryota"/>
</dbReference>
<keyword evidence="9" id="KW-1185">Reference proteome</keyword>
<evidence type="ECO:0000313" key="9">
    <source>
        <dbReference type="Proteomes" id="UP000001745"/>
    </source>
</evidence>
<dbReference type="Pfam" id="PF20684">
    <property type="entry name" value="Fung_rhodopsin"/>
    <property type="match status" value="1"/>
</dbReference>
<feature type="domain" description="Rhodopsin" evidence="7">
    <location>
        <begin position="27"/>
        <end position="261"/>
    </location>
</feature>
<sequence>MYEISSRQVDACAYTMIVLTGIAVISRFFLRGLRKEPFRPEDVFILFAYVTFNILATITLVVVPVAYQIMDVSADVKPIYNDLFDDEVFQLKILFASNILFPMVLWSVKFSLLALSKRVMYQQFEWIRAWMVVVGLVILTYVGNWISTLYSCTPIQDYFRPGGCTSPRDVRAQVANLYYLVASEILTDVLIMALPIMFLHQSWVGLPTGTYRRTAAIFSVGIICIVTSLARGITIGTRMKVDTPTFPWIVIWEMIEGGIGTMHLRY</sequence>
<dbReference type="EMBL" id="EQ962656">
    <property type="protein sequence ID" value="EED16080.1"/>
    <property type="molecule type" value="Genomic_DNA"/>
</dbReference>
<evidence type="ECO:0000256" key="1">
    <source>
        <dbReference type="ARBA" id="ARBA00004141"/>
    </source>
</evidence>
<dbReference type="PANTHER" id="PTHR33048">
    <property type="entry name" value="PTH11-LIKE INTEGRAL MEMBRANE PROTEIN (AFU_ORTHOLOGUE AFUA_5G11245)"/>
    <property type="match status" value="1"/>
</dbReference>
<evidence type="ECO:0000256" key="5">
    <source>
        <dbReference type="ARBA" id="ARBA00038359"/>
    </source>
</evidence>
<dbReference type="PhylomeDB" id="B8ME03"/>
<feature type="transmembrane region" description="Helical" evidence="6">
    <location>
        <begin position="89"/>
        <end position="108"/>
    </location>
</feature>
<accession>B8ME03</accession>
<feature type="transmembrane region" description="Helical" evidence="6">
    <location>
        <begin position="12"/>
        <end position="30"/>
    </location>
</feature>
<dbReference type="STRING" id="441959.B8ME03"/>
<dbReference type="VEuPathDB" id="FungiDB:TSTA_011890"/>
<keyword evidence="3 6" id="KW-1133">Transmembrane helix</keyword>
<dbReference type="OMA" id="WIVIWEM"/>
<organism evidence="8 9">
    <name type="scientific">Talaromyces stipitatus (strain ATCC 10500 / CBS 375.48 / QM 6759 / NRRL 1006)</name>
    <name type="common">Penicillium stipitatum</name>
    <dbReference type="NCBI Taxonomy" id="441959"/>
    <lineage>
        <taxon>Eukaryota</taxon>
        <taxon>Fungi</taxon>
        <taxon>Dikarya</taxon>
        <taxon>Ascomycota</taxon>
        <taxon>Pezizomycotina</taxon>
        <taxon>Eurotiomycetes</taxon>
        <taxon>Eurotiomycetidae</taxon>
        <taxon>Eurotiales</taxon>
        <taxon>Trichocomaceae</taxon>
        <taxon>Talaromyces</taxon>
        <taxon>Talaromyces sect. Talaromyces</taxon>
    </lineage>
</organism>
<comment type="similarity">
    <text evidence="5">Belongs to the SAT4 family.</text>
</comment>
<dbReference type="HOGENOM" id="CLU_046870_4_0_1"/>
<dbReference type="InterPro" id="IPR052337">
    <property type="entry name" value="SAT4-like"/>
</dbReference>
<feature type="transmembrane region" description="Helical" evidence="6">
    <location>
        <begin position="129"/>
        <end position="150"/>
    </location>
</feature>
<evidence type="ECO:0000256" key="4">
    <source>
        <dbReference type="ARBA" id="ARBA00023136"/>
    </source>
</evidence>
<dbReference type="InterPro" id="IPR049326">
    <property type="entry name" value="Rhodopsin_dom_fungi"/>
</dbReference>
<dbReference type="GeneID" id="8104037"/>
<dbReference type="InParanoid" id="B8ME03"/>
<evidence type="ECO:0000256" key="3">
    <source>
        <dbReference type="ARBA" id="ARBA00022989"/>
    </source>
</evidence>
<protein>
    <recommendedName>
        <fullName evidence="7">Rhodopsin domain-containing protein</fullName>
    </recommendedName>
</protein>
<evidence type="ECO:0000256" key="6">
    <source>
        <dbReference type="SAM" id="Phobius"/>
    </source>
</evidence>
<dbReference type="Proteomes" id="UP000001745">
    <property type="component" value="Unassembled WGS sequence"/>
</dbReference>
<keyword evidence="2 6" id="KW-0812">Transmembrane</keyword>
<feature type="transmembrane region" description="Helical" evidence="6">
    <location>
        <begin position="211"/>
        <end position="233"/>
    </location>
</feature>
<dbReference type="OrthoDB" id="444631at2759"/>
<gene>
    <name evidence="8" type="ORF">TSTA_011890</name>
</gene>
<proteinExistence type="inferred from homology"/>
<dbReference type="RefSeq" id="XP_002483314.1">
    <property type="nucleotide sequence ID" value="XM_002483269.1"/>
</dbReference>
<feature type="transmembrane region" description="Helical" evidence="6">
    <location>
        <begin position="42"/>
        <end position="69"/>
    </location>
</feature>
<dbReference type="AlphaFoldDB" id="B8ME03"/>
<dbReference type="PANTHER" id="PTHR33048:SF146">
    <property type="entry name" value="INTEGRAL MEMBRANE PROTEIN"/>
    <property type="match status" value="1"/>
</dbReference>